<dbReference type="PROSITE" id="PS51658">
    <property type="entry name" value="BFN"/>
    <property type="match status" value="1"/>
</dbReference>
<organism evidence="2 3">
    <name type="scientific">Hoylesella saccharolytica F0055</name>
    <dbReference type="NCBI Taxonomy" id="1127699"/>
    <lineage>
        <taxon>Bacteria</taxon>
        <taxon>Pseudomonadati</taxon>
        <taxon>Bacteroidota</taxon>
        <taxon>Bacteroidia</taxon>
        <taxon>Bacteroidales</taxon>
        <taxon>Prevotellaceae</taxon>
        <taxon>Hoylesella</taxon>
    </lineage>
</organism>
<evidence type="ECO:0000313" key="2">
    <source>
        <dbReference type="EMBL" id="EKX99864.1"/>
    </source>
</evidence>
<dbReference type="OrthoDB" id="9788698at2"/>
<dbReference type="Gene3D" id="3.10.690.10">
    <property type="entry name" value="Bifunctional nuclease domain"/>
    <property type="match status" value="1"/>
</dbReference>
<keyword evidence="3" id="KW-1185">Reference proteome</keyword>
<dbReference type="GO" id="GO:0004518">
    <property type="term" value="F:nuclease activity"/>
    <property type="evidence" value="ECO:0007669"/>
    <property type="project" value="InterPro"/>
</dbReference>
<proteinExistence type="predicted"/>
<reference evidence="2 3" key="1">
    <citation type="submission" date="2012-05" db="EMBL/GenBank/DDBJ databases">
        <authorList>
            <person name="Weinstock G."/>
            <person name="Sodergren E."/>
            <person name="Lobos E.A."/>
            <person name="Fulton L."/>
            <person name="Fulton R."/>
            <person name="Courtney L."/>
            <person name="Fronick C."/>
            <person name="O'Laughlin M."/>
            <person name="Godfrey J."/>
            <person name="Wilson R.M."/>
            <person name="Miner T."/>
            <person name="Farmer C."/>
            <person name="Delehaunty K."/>
            <person name="Cordes M."/>
            <person name="Minx P."/>
            <person name="Tomlinson C."/>
            <person name="Chen J."/>
            <person name="Wollam A."/>
            <person name="Pepin K.H."/>
            <person name="Bhonagiri V."/>
            <person name="Zhang X."/>
            <person name="Suruliraj S."/>
            <person name="Warren W."/>
            <person name="Mitreva M."/>
            <person name="Mardis E.R."/>
            <person name="Wilson R.K."/>
        </authorList>
    </citation>
    <scope>NUCLEOTIDE SEQUENCE [LARGE SCALE GENOMIC DNA]</scope>
    <source>
        <strain evidence="2 3">F0055</strain>
    </source>
</reference>
<dbReference type="RefSeq" id="WP_009162814.1">
    <property type="nucleotide sequence ID" value="NZ_KB291002.1"/>
</dbReference>
<dbReference type="PATRIC" id="fig|1127699.3.peg.1388"/>
<protein>
    <recommendedName>
        <fullName evidence="1">BFN domain-containing protein</fullName>
    </recommendedName>
</protein>
<dbReference type="STRING" id="1127699.HMPREF9151_01506"/>
<dbReference type="SUPFAM" id="SSF103256">
    <property type="entry name" value="Hypothetical protein TM0160"/>
    <property type="match status" value="1"/>
</dbReference>
<comment type="caution">
    <text evidence="2">The sequence shown here is derived from an EMBL/GenBank/DDBJ whole genome shotgun (WGS) entry which is preliminary data.</text>
</comment>
<dbReference type="InterPro" id="IPR036104">
    <property type="entry name" value="BFN_sf"/>
</dbReference>
<evidence type="ECO:0000313" key="3">
    <source>
        <dbReference type="Proteomes" id="UP000010433"/>
    </source>
</evidence>
<dbReference type="Pfam" id="PF02151">
    <property type="entry name" value="UVR"/>
    <property type="match status" value="1"/>
</dbReference>
<dbReference type="InterPro" id="IPR001943">
    <property type="entry name" value="UVR_dom"/>
</dbReference>
<dbReference type="AlphaFoldDB" id="L1N9C5"/>
<feature type="domain" description="BFN" evidence="1">
    <location>
        <begin position="4"/>
        <end position="134"/>
    </location>
</feature>
<gene>
    <name evidence="2" type="ORF">HMPREF9151_01506</name>
</gene>
<evidence type="ECO:0000259" key="1">
    <source>
        <dbReference type="PROSITE" id="PS51658"/>
    </source>
</evidence>
<accession>L1N9C5</accession>
<sequence>MKSKLRLIFKNVSEIVGNEEIGLLVLTDEAEKRQLTIPCDKAMLIQFGIRLNHLPITGKLLPEVLWQIIDMQTNFRYEIIIDDIVNGKYRALLYNIDTLEPIVLRASDAVLFSYISKTPIYIETSLMEKQSVPYNSLSSGVSLPVNVLEDEMLKEALNRAIKDENYELASHLRDEIQRRKDKK</sequence>
<dbReference type="InterPro" id="IPR003729">
    <property type="entry name" value="Bi_nuclease_dom"/>
</dbReference>
<dbReference type="Proteomes" id="UP000010433">
    <property type="component" value="Unassembled WGS sequence"/>
</dbReference>
<dbReference type="EMBL" id="AMEP01000095">
    <property type="protein sequence ID" value="EKX99864.1"/>
    <property type="molecule type" value="Genomic_DNA"/>
</dbReference>
<dbReference type="HOGENOM" id="CLU_124437_0_0_10"/>
<dbReference type="Pfam" id="PF02577">
    <property type="entry name" value="BFN_dom"/>
    <property type="match status" value="1"/>
</dbReference>
<name>L1N9C5_9BACT</name>